<dbReference type="GO" id="GO:0001228">
    <property type="term" value="F:DNA-binding transcription activator activity, RNA polymerase II-specific"/>
    <property type="evidence" value="ECO:0007669"/>
    <property type="project" value="TreeGrafter"/>
</dbReference>
<reference evidence="2" key="2">
    <citation type="journal article" date="2023" name="IMA Fungus">
        <title>Comparative genomic study of the Penicillium genus elucidates a diverse pangenome and 15 lateral gene transfer events.</title>
        <authorList>
            <person name="Petersen C."/>
            <person name="Sorensen T."/>
            <person name="Nielsen M.R."/>
            <person name="Sondergaard T.E."/>
            <person name="Sorensen J.L."/>
            <person name="Fitzpatrick D.A."/>
            <person name="Frisvad J.C."/>
            <person name="Nielsen K.L."/>
        </authorList>
    </citation>
    <scope>NUCLEOTIDE SEQUENCE</scope>
    <source>
        <strain evidence="2">IBT 21917</strain>
    </source>
</reference>
<feature type="region of interest" description="Disordered" evidence="1">
    <location>
        <begin position="1"/>
        <end position="36"/>
    </location>
</feature>
<gene>
    <name evidence="2" type="ORF">N7492_007173</name>
</gene>
<organism evidence="2 3">
    <name type="scientific">Penicillium capsulatum</name>
    <dbReference type="NCBI Taxonomy" id="69766"/>
    <lineage>
        <taxon>Eukaryota</taxon>
        <taxon>Fungi</taxon>
        <taxon>Dikarya</taxon>
        <taxon>Ascomycota</taxon>
        <taxon>Pezizomycotina</taxon>
        <taxon>Eurotiomycetes</taxon>
        <taxon>Eurotiomycetidae</taxon>
        <taxon>Eurotiales</taxon>
        <taxon>Aspergillaceae</taxon>
        <taxon>Penicillium</taxon>
    </lineage>
</organism>
<keyword evidence="3" id="KW-1185">Reference proteome</keyword>
<comment type="caution">
    <text evidence="2">The sequence shown here is derived from an EMBL/GenBank/DDBJ whole genome shotgun (WGS) entry which is preliminary data.</text>
</comment>
<evidence type="ECO:0000313" key="3">
    <source>
        <dbReference type="Proteomes" id="UP001146351"/>
    </source>
</evidence>
<dbReference type="OrthoDB" id="5350673at2759"/>
<dbReference type="Proteomes" id="UP001146351">
    <property type="component" value="Unassembled WGS sequence"/>
</dbReference>
<dbReference type="EMBL" id="JAPQKO010000005">
    <property type="protein sequence ID" value="KAJ5161781.1"/>
    <property type="molecule type" value="Genomic_DNA"/>
</dbReference>
<evidence type="ECO:0000256" key="1">
    <source>
        <dbReference type="SAM" id="MobiDB-lite"/>
    </source>
</evidence>
<dbReference type="PANTHER" id="PTHR47784">
    <property type="entry name" value="STEROL UPTAKE CONTROL PROTEIN 2"/>
    <property type="match status" value="1"/>
</dbReference>
<name>A0A9W9I1T7_9EURO</name>
<dbReference type="AlphaFoldDB" id="A0A9W9I1T7"/>
<dbReference type="InterPro" id="IPR053157">
    <property type="entry name" value="Sterol_Uptake_Regulator"/>
</dbReference>
<sequence length="407" mass="46257">MPCSYIAPTDQEDAPRTTPMSSASPAQSPFPGQLRVNEDHSRDAAHGNDQRQSGNELQLLGLLPSTPQDTPILNAEDWALDLELMHHFLTSTCNTLTLREDSRHVWRVVMPTEGYGNRYLMHGLLAIGALHRAYLYSDPAQKEKYIKASAYHLATGLKEFRELITAPIDPNNWQPVFCFSSMISIHLTGSSIRLGIPQWPSPIENMVELFTSVAGFQAIMKPFLHHLSKTQLAPLANSVWIESDYIVPSPSLAAQSLLPPDIWTQISHLHRLIDDYPFPEPEEPTNPSPLSDSDPHEQPPDHRGHYKIALKFYEHATRQLELAGPHVESGMVFLWVYPLSKQFHEDVLAYHPAALALLAHYCVLLRAIDHFWYVNGIGRQLLTDIESKMHPGFREWLVWPRKWVLER</sequence>
<dbReference type="InterPro" id="IPR021858">
    <property type="entry name" value="Fun_TF"/>
</dbReference>
<accession>A0A9W9I1T7</accession>
<evidence type="ECO:0000313" key="2">
    <source>
        <dbReference type="EMBL" id="KAJ5161781.1"/>
    </source>
</evidence>
<protein>
    <submittedName>
        <fullName evidence="2">Uncharacterized protein</fullName>
    </submittedName>
</protein>
<dbReference type="Pfam" id="PF11951">
    <property type="entry name" value="Fungal_trans_2"/>
    <property type="match status" value="1"/>
</dbReference>
<proteinExistence type="predicted"/>
<reference evidence="2" key="1">
    <citation type="submission" date="2022-11" db="EMBL/GenBank/DDBJ databases">
        <authorList>
            <person name="Petersen C."/>
        </authorList>
    </citation>
    <scope>NUCLEOTIDE SEQUENCE</scope>
    <source>
        <strain evidence="2">IBT 21917</strain>
    </source>
</reference>
<feature type="region of interest" description="Disordered" evidence="1">
    <location>
        <begin position="278"/>
        <end position="301"/>
    </location>
</feature>
<dbReference type="PANTHER" id="PTHR47784:SF5">
    <property type="entry name" value="STEROL UPTAKE CONTROL PROTEIN 2"/>
    <property type="match status" value="1"/>
</dbReference>
<feature type="compositionally biased region" description="Polar residues" evidence="1">
    <location>
        <begin position="18"/>
        <end position="27"/>
    </location>
</feature>